<sequence>MLSLKTATTITQSLVTNQLLAPSYSLNVLLLLISTLAQLINVDVVEIREVLDNLQSVILLGSNDVARIYHESFPNYLTDQMRCKDPRLRIDTRVCHIQLATCCFEIMDRRLKRNILGLSDPVRFMSNEDGLKVDGITITDEEIQEKVPQHLQYACAYWVNHLEVANMEDEALVNGLERFADEHILYWLEPLDSEVLSLVGKLDLAHRAIGVVLKLLTSTCSDLCQLLSDALRFISKFYKLIERSALHTYYSALPFAPSDSLLYHRYIKDAEHNICSIEGGPEKWDTLVANLSQGDFL</sequence>
<dbReference type="STRING" id="946122.A0A0C2W5I2"/>
<proteinExistence type="predicted"/>
<name>A0A0C2W5I2_AMAMK</name>
<dbReference type="AlphaFoldDB" id="A0A0C2W5I2"/>
<evidence type="ECO:0000313" key="2">
    <source>
        <dbReference type="Proteomes" id="UP000054549"/>
    </source>
</evidence>
<evidence type="ECO:0000313" key="1">
    <source>
        <dbReference type="EMBL" id="KIL56387.1"/>
    </source>
</evidence>
<dbReference type="OrthoDB" id="3027122at2759"/>
<dbReference type="Proteomes" id="UP000054549">
    <property type="component" value="Unassembled WGS sequence"/>
</dbReference>
<reference evidence="1 2" key="1">
    <citation type="submission" date="2014-04" db="EMBL/GenBank/DDBJ databases">
        <title>Evolutionary Origins and Diversification of the Mycorrhizal Mutualists.</title>
        <authorList>
            <consortium name="DOE Joint Genome Institute"/>
            <consortium name="Mycorrhizal Genomics Consortium"/>
            <person name="Kohler A."/>
            <person name="Kuo A."/>
            <person name="Nagy L.G."/>
            <person name="Floudas D."/>
            <person name="Copeland A."/>
            <person name="Barry K.W."/>
            <person name="Cichocki N."/>
            <person name="Veneault-Fourrey C."/>
            <person name="LaButti K."/>
            <person name="Lindquist E.A."/>
            <person name="Lipzen A."/>
            <person name="Lundell T."/>
            <person name="Morin E."/>
            <person name="Murat C."/>
            <person name="Riley R."/>
            <person name="Ohm R."/>
            <person name="Sun H."/>
            <person name="Tunlid A."/>
            <person name="Henrissat B."/>
            <person name="Grigoriev I.V."/>
            <person name="Hibbett D.S."/>
            <person name="Martin F."/>
        </authorList>
    </citation>
    <scope>NUCLEOTIDE SEQUENCE [LARGE SCALE GENOMIC DNA]</scope>
    <source>
        <strain evidence="1 2">Koide BX008</strain>
    </source>
</reference>
<dbReference type="EMBL" id="KN818425">
    <property type="protein sequence ID" value="KIL56387.1"/>
    <property type="molecule type" value="Genomic_DNA"/>
</dbReference>
<keyword evidence="2" id="KW-1185">Reference proteome</keyword>
<dbReference type="HOGENOM" id="CLU_936808_0_0_1"/>
<gene>
    <name evidence="1" type="ORF">M378DRAFT_524248</name>
</gene>
<accession>A0A0C2W5I2</accession>
<protein>
    <submittedName>
        <fullName evidence="1">Uncharacterized protein</fullName>
    </submittedName>
</protein>
<dbReference type="InParanoid" id="A0A0C2W5I2"/>
<organism evidence="1 2">
    <name type="scientific">Amanita muscaria (strain Koide BX008)</name>
    <dbReference type="NCBI Taxonomy" id="946122"/>
    <lineage>
        <taxon>Eukaryota</taxon>
        <taxon>Fungi</taxon>
        <taxon>Dikarya</taxon>
        <taxon>Basidiomycota</taxon>
        <taxon>Agaricomycotina</taxon>
        <taxon>Agaricomycetes</taxon>
        <taxon>Agaricomycetidae</taxon>
        <taxon>Agaricales</taxon>
        <taxon>Pluteineae</taxon>
        <taxon>Amanitaceae</taxon>
        <taxon>Amanita</taxon>
    </lineage>
</organism>